<gene>
    <name evidence="1" type="ORF">M9458_056636</name>
</gene>
<accession>A0ABD0MHX6</accession>
<proteinExistence type="predicted"/>
<keyword evidence="2" id="KW-1185">Reference proteome</keyword>
<dbReference type="PANTHER" id="PTHR47331:SF3">
    <property type="match status" value="1"/>
</dbReference>
<evidence type="ECO:0000313" key="1">
    <source>
        <dbReference type="EMBL" id="KAL0148096.1"/>
    </source>
</evidence>
<evidence type="ECO:0008006" key="3">
    <source>
        <dbReference type="Google" id="ProtNLM"/>
    </source>
</evidence>
<organism evidence="1 2">
    <name type="scientific">Cirrhinus mrigala</name>
    <name type="common">Mrigala</name>
    <dbReference type="NCBI Taxonomy" id="683832"/>
    <lineage>
        <taxon>Eukaryota</taxon>
        <taxon>Metazoa</taxon>
        <taxon>Chordata</taxon>
        <taxon>Craniata</taxon>
        <taxon>Vertebrata</taxon>
        <taxon>Euteleostomi</taxon>
        <taxon>Actinopterygii</taxon>
        <taxon>Neopterygii</taxon>
        <taxon>Teleostei</taxon>
        <taxon>Ostariophysi</taxon>
        <taxon>Cypriniformes</taxon>
        <taxon>Cyprinidae</taxon>
        <taxon>Labeoninae</taxon>
        <taxon>Labeonini</taxon>
        <taxon>Cirrhinus</taxon>
    </lineage>
</organism>
<dbReference type="InterPro" id="IPR043502">
    <property type="entry name" value="DNA/RNA_pol_sf"/>
</dbReference>
<protein>
    <recommendedName>
        <fullName evidence="3">Reverse transcriptase domain-containing protein</fullName>
    </recommendedName>
</protein>
<comment type="caution">
    <text evidence="1">The sequence shown here is derived from an EMBL/GenBank/DDBJ whole genome shotgun (WGS) entry which is preliminary data.</text>
</comment>
<evidence type="ECO:0000313" key="2">
    <source>
        <dbReference type="Proteomes" id="UP001529510"/>
    </source>
</evidence>
<dbReference type="EMBL" id="JAMKFB020000713">
    <property type="protein sequence ID" value="KAL0148096.1"/>
    <property type="molecule type" value="Genomic_DNA"/>
</dbReference>
<dbReference type="Proteomes" id="UP001529510">
    <property type="component" value="Unassembled WGS sequence"/>
</dbReference>
<dbReference type="SUPFAM" id="SSF56672">
    <property type="entry name" value="DNA/RNA polymerases"/>
    <property type="match status" value="1"/>
</dbReference>
<sequence length="346" mass="39031">CGTGPYAVKTVLGWVVYGPLNGNSGALGMELPTVTVNQVAVCRLEEMLINQYNHDFIESTVKKEMSREDIRFMEIMEQSAVLQAGRYCLKLPFKTKEVHLPNNFAVAKQRVLGLKKKFINNHDFHQEYAGYMNDVISKGYAEQVPQEQLHCETGKVWCIPHHGVHHPRKGSIRVVFDCGDTFQGTSFNTKLLQGPNLTSSLLGVLTRFRQEPIAYMGDIQAMFHQVKVAEEDGNFLRFLWWPDGNISERLVEYRMTVHLFDAVSSPSCASYALRKTADDNQFEFPPHVIQCVKQNFYVDDCLKSSATEREAIKTIKALIALCQKSCTIANNLSGSEGQRPEGVGFR</sequence>
<reference evidence="1 2" key="1">
    <citation type="submission" date="2024-05" db="EMBL/GenBank/DDBJ databases">
        <title>Genome sequencing and assembly of Indian major carp, Cirrhinus mrigala (Hamilton, 1822).</title>
        <authorList>
            <person name="Mohindra V."/>
            <person name="Chowdhury L.M."/>
            <person name="Lal K."/>
            <person name="Jena J.K."/>
        </authorList>
    </citation>
    <scope>NUCLEOTIDE SEQUENCE [LARGE SCALE GENOMIC DNA]</scope>
    <source>
        <strain evidence="1">CM1030</strain>
        <tissue evidence="1">Blood</tissue>
    </source>
</reference>
<dbReference type="PANTHER" id="PTHR47331">
    <property type="entry name" value="PHD-TYPE DOMAIN-CONTAINING PROTEIN"/>
    <property type="match status" value="1"/>
</dbReference>
<feature type="non-terminal residue" evidence="1">
    <location>
        <position position="1"/>
    </location>
</feature>
<dbReference type="AlphaFoldDB" id="A0ABD0MHX6"/>
<name>A0ABD0MHX6_CIRMR</name>